<proteinExistence type="predicted"/>
<comment type="caution">
    <text evidence="2">The sequence shown here is derived from an EMBL/GenBank/DDBJ whole genome shotgun (WGS) entry which is preliminary data.</text>
</comment>
<sequence>MKYLFRSLRKRITNFDIFFISVLGILFLGFIFFFRRETTYVSLRLKVTDPNVQFINTQPFDEYSSSFVAGDKEVNELGQTVSEIVSVDTYKTDPIKQVTYVNMRTKAVYNPRKQQYTVKGKPVAFGQSINFTLSKIKFEGTIVDFPGFMKNRTIQKKILRAQFRDPKREYSDTYGVAPYIADAVKVGDEVKDSQGNVIIEVLEVESVPAKRTIVSNNASITIVDQELRDVYYTLEVSVFSVGGRLYMFDFIPVYISQIIPLNFPHISVWPTIISIEDPAATTGK</sequence>
<dbReference type="Proteomes" id="UP000177268">
    <property type="component" value="Unassembled WGS sequence"/>
</dbReference>
<accession>A0A1F5ZHH8</accession>
<feature type="transmembrane region" description="Helical" evidence="1">
    <location>
        <begin position="12"/>
        <end position="34"/>
    </location>
</feature>
<evidence type="ECO:0000313" key="2">
    <source>
        <dbReference type="EMBL" id="OGG11763.1"/>
    </source>
</evidence>
<keyword evidence="1" id="KW-0472">Membrane</keyword>
<name>A0A1F5ZHH8_9BACT</name>
<keyword evidence="1" id="KW-0812">Transmembrane</keyword>
<evidence type="ECO:0000256" key="1">
    <source>
        <dbReference type="SAM" id="Phobius"/>
    </source>
</evidence>
<reference evidence="2 3" key="1">
    <citation type="journal article" date="2016" name="Nat. Commun.">
        <title>Thousands of microbial genomes shed light on interconnected biogeochemical processes in an aquifer system.</title>
        <authorList>
            <person name="Anantharaman K."/>
            <person name="Brown C.T."/>
            <person name="Hug L.A."/>
            <person name="Sharon I."/>
            <person name="Castelle C.J."/>
            <person name="Probst A.J."/>
            <person name="Thomas B.C."/>
            <person name="Singh A."/>
            <person name="Wilkins M.J."/>
            <person name="Karaoz U."/>
            <person name="Brodie E.L."/>
            <person name="Williams K.H."/>
            <person name="Hubbard S.S."/>
            <person name="Banfield J.F."/>
        </authorList>
    </citation>
    <scope>NUCLEOTIDE SEQUENCE [LARGE SCALE GENOMIC DNA]</scope>
</reference>
<protein>
    <submittedName>
        <fullName evidence="2">Uncharacterized protein</fullName>
    </submittedName>
</protein>
<keyword evidence="1" id="KW-1133">Transmembrane helix</keyword>
<organism evidence="2 3">
    <name type="scientific">Candidatus Gottesmanbacteria bacterium RBG_13_45_10</name>
    <dbReference type="NCBI Taxonomy" id="1798370"/>
    <lineage>
        <taxon>Bacteria</taxon>
        <taxon>Candidatus Gottesmaniibacteriota</taxon>
    </lineage>
</organism>
<evidence type="ECO:0000313" key="3">
    <source>
        <dbReference type="Proteomes" id="UP000177268"/>
    </source>
</evidence>
<dbReference type="AlphaFoldDB" id="A0A1F5ZHH8"/>
<gene>
    <name evidence="2" type="ORF">A2Z00_05350</name>
</gene>
<dbReference type="EMBL" id="MFIZ01000016">
    <property type="protein sequence ID" value="OGG11763.1"/>
    <property type="molecule type" value="Genomic_DNA"/>
</dbReference>
<dbReference type="STRING" id="1798370.A2Z00_05350"/>